<dbReference type="AlphaFoldDB" id="A0A6G9H501"/>
<dbReference type="RefSeq" id="WP_167033888.1">
    <property type="nucleotide sequence ID" value="NZ_CP050177.1"/>
</dbReference>
<protein>
    <submittedName>
        <fullName evidence="2">DUF397 domain-containing protein</fullName>
    </submittedName>
</protein>
<reference evidence="2 3" key="1">
    <citation type="submission" date="2020-03" db="EMBL/GenBank/DDBJ databases">
        <title>A novel species.</title>
        <authorList>
            <person name="Gao J."/>
        </authorList>
    </citation>
    <scope>NUCLEOTIDE SEQUENCE [LARGE SCALE GENOMIC DNA]</scope>
    <source>
        <strain evidence="2 3">QMT-12</strain>
    </source>
</reference>
<dbReference type="Pfam" id="PF04149">
    <property type="entry name" value="DUF397"/>
    <property type="match status" value="1"/>
</dbReference>
<accession>A0A6G9H501</accession>
<name>A0A6G9H501_9ACTN</name>
<keyword evidence="3" id="KW-1185">Reference proteome</keyword>
<dbReference type="InterPro" id="IPR007278">
    <property type="entry name" value="DUF397"/>
</dbReference>
<feature type="domain" description="DUF397" evidence="1">
    <location>
        <begin position="10"/>
        <end position="66"/>
    </location>
</feature>
<evidence type="ECO:0000259" key="1">
    <source>
        <dbReference type="Pfam" id="PF04149"/>
    </source>
</evidence>
<proteinExistence type="predicted"/>
<evidence type="ECO:0000313" key="3">
    <source>
        <dbReference type="Proteomes" id="UP000501179"/>
    </source>
</evidence>
<gene>
    <name evidence="2" type="ORF">HA039_26605</name>
</gene>
<organism evidence="2 3">
    <name type="scientific">Streptomyces liangshanensis</name>
    <dbReference type="NCBI Taxonomy" id="2717324"/>
    <lineage>
        <taxon>Bacteria</taxon>
        <taxon>Bacillati</taxon>
        <taxon>Actinomycetota</taxon>
        <taxon>Actinomycetes</taxon>
        <taxon>Kitasatosporales</taxon>
        <taxon>Streptomycetaceae</taxon>
        <taxon>Streptomyces</taxon>
    </lineage>
</organism>
<sequence length="73" mass="7655">MSSSQDLTSARWVKSSYSNGDGGDCVEWAPARVATSAVVPVRDSKYPAGPVLLLCPVAFSVFVRAIGEGVIPQ</sequence>
<dbReference type="KEGG" id="slia:HA039_26605"/>
<dbReference type="Proteomes" id="UP000501179">
    <property type="component" value="Chromosome"/>
</dbReference>
<dbReference type="EMBL" id="CP050177">
    <property type="protein sequence ID" value="QIQ05386.1"/>
    <property type="molecule type" value="Genomic_DNA"/>
</dbReference>
<evidence type="ECO:0000313" key="2">
    <source>
        <dbReference type="EMBL" id="QIQ05386.1"/>
    </source>
</evidence>